<dbReference type="RefSeq" id="WP_120048597.1">
    <property type="nucleotide sequence ID" value="NZ_RAHX01000001.1"/>
</dbReference>
<comment type="caution">
    <text evidence="2">The sequence shown here is derived from an EMBL/GenBank/DDBJ whole genome shotgun (WGS) entry which is preliminary data.</text>
</comment>
<dbReference type="EMBL" id="RAHX01000001">
    <property type="protein sequence ID" value="RJY09586.1"/>
    <property type="molecule type" value="Genomic_DNA"/>
</dbReference>
<proteinExistence type="predicted"/>
<accession>A0A419RUX3</accession>
<dbReference type="OrthoDB" id="7428913at2"/>
<evidence type="ECO:0000313" key="2">
    <source>
        <dbReference type="EMBL" id="RJY09586.1"/>
    </source>
</evidence>
<dbReference type="PROSITE" id="PS51257">
    <property type="entry name" value="PROKAR_LIPOPROTEIN"/>
    <property type="match status" value="1"/>
</dbReference>
<evidence type="ECO:0008006" key="4">
    <source>
        <dbReference type="Google" id="ProtNLM"/>
    </source>
</evidence>
<sequence length="110" mass="12492">MPRKPLLLIAPLLATALSGCVVRTAVDVVAAPVRVASKVVDWTTTSQDEADRARGREIRRREERLGELQRDLVRREDDCLEGDDRACRRAVATRREIEILLPTIPYERDD</sequence>
<keyword evidence="1" id="KW-0732">Signal</keyword>
<dbReference type="AlphaFoldDB" id="A0A419RUX3"/>
<organism evidence="2 3">
    <name type="scientific">Aurantiacibacter aquimixticola</name>
    <dbReference type="NCBI Taxonomy" id="1958945"/>
    <lineage>
        <taxon>Bacteria</taxon>
        <taxon>Pseudomonadati</taxon>
        <taxon>Pseudomonadota</taxon>
        <taxon>Alphaproteobacteria</taxon>
        <taxon>Sphingomonadales</taxon>
        <taxon>Erythrobacteraceae</taxon>
        <taxon>Aurantiacibacter</taxon>
    </lineage>
</organism>
<feature type="signal peptide" evidence="1">
    <location>
        <begin position="1"/>
        <end position="25"/>
    </location>
</feature>
<keyword evidence="3" id="KW-1185">Reference proteome</keyword>
<dbReference type="Proteomes" id="UP000285232">
    <property type="component" value="Unassembled WGS sequence"/>
</dbReference>
<name>A0A419RUX3_9SPHN</name>
<evidence type="ECO:0000313" key="3">
    <source>
        <dbReference type="Proteomes" id="UP000285232"/>
    </source>
</evidence>
<protein>
    <recommendedName>
        <fullName evidence="4">Lipoprotein</fullName>
    </recommendedName>
</protein>
<gene>
    <name evidence="2" type="ORF">D6201_09640</name>
</gene>
<feature type="chain" id="PRO_5019283355" description="Lipoprotein" evidence="1">
    <location>
        <begin position="26"/>
        <end position="110"/>
    </location>
</feature>
<evidence type="ECO:0000256" key="1">
    <source>
        <dbReference type="SAM" id="SignalP"/>
    </source>
</evidence>
<reference evidence="2 3" key="1">
    <citation type="journal article" date="2017" name="Int. J. Syst. Evol. Microbiol.">
        <title>Erythrobacter aquimixticola sp. nov., isolated from the junction between the ocean and a freshwater spring.</title>
        <authorList>
            <person name="Park S."/>
            <person name="Jung Y.T."/>
            <person name="Choi S.J."/>
            <person name="Yoon J.H."/>
        </authorList>
    </citation>
    <scope>NUCLEOTIDE SEQUENCE [LARGE SCALE GENOMIC DNA]</scope>
    <source>
        <strain evidence="2 3">JSSK-14</strain>
    </source>
</reference>